<dbReference type="EC" id="3.2.1.-" evidence="9"/>
<organism evidence="11">
    <name type="scientific">Pseudo-nitzschia australis</name>
    <dbReference type="NCBI Taxonomy" id="44445"/>
    <lineage>
        <taxon>Eukaryota</taxon>
        <taxon>Sar</taxon>
        <taxon>Stramenopiles</taxon>
        <taxon>Ochrophyta</taxon>
        <taxon>Bacillariophyta</taxon>
        <taxon>Bacillariophyceae</taxon>
        <taxon>Bacillariophycidae</taxon>
        <taxon>Bacillariales</taxon>
        <taxon>Bacillariaceae</taxon>
        <taxon>Pseudo-nitzschia</taxon>
    </lineage>
</organism>
<dbReference type="GO" id="GO:0005975">
    <property type="term" value="P:carbohydrate metabolic process"/>
    <property type="evidence" value="ECO:0007669"/>
    <property type="project" value="InterPro"/>
</dbReference>
<dbReference type="FunFam" id="1.50.10.10:FF:000055">
    <property type="entry name" value="alpha-1,2-Mannosidase"/>
    <property type="match status" value="1"/>
</dbReference>
<evidence type="ECO:0000256" key="6">
    <source>
        <dbReference type="PIRSR" id="PIRSR601382-1"/>
    </source>
</evidence>
<keyword evidence="7" id="KW-0479">Metal-binding</keyword>
<feature type="transmembrane region" description="Helical" evidence="10">
    <location>
        <begin position="20"/>
        <end position="41"/>
    </location>
</feature>
<dbReference type="InterPro" id="IPR036026">
    <property type="entry name" value="Seven-hairpin_glycosidases"/>
</dbReference>
<evidence type="ECO:0000256" key="10">
    <source>
        <dbReference type="SAM" id="Phobius"/>
    </source>
</evidence>
<accession>A0A7S4AA36</accession>
<evidence type="ECO:0000256" key="8">
    <source>
        <dbReference type="PIRSR" id="PIRSR601382-3"/>
    </source>
</evidence>
<evidence type="ECO:0000256" key="1">
    <source>
        <dbReference type="ARBA" id="ARBA00001913"/>
    </source>
</evidence>
<keyword evidence="7" id="KW-0106">Calcium</keyword>
<protein>
    <recommendedName>
        <fullName evidence="9">alpha-1,2-Mannosidase</fullName>
        <ecNumber evidence="9">3.2.1.-</ecNumber>
    </recommendedName>
</protein>
<keyword evidence="10" id="KW-0472">Membrane</keyword>
<dbReference type="InterPro" id="IPR012341">
    <property type="entry name" value="6hp_glycosidase-like_sf"/>
</dbReference>
<dbReference type="InterPro" id="IPR050749">
    <property type="entry name" value="Glycosyl_Hydrolase_47"/>
</dbReference>
<dbReference type="GO" id="GO:0004571">
    <property type="term" value="F:mannosyl-oligosaccharide 1,2-alpha-mannosidase activity"/>
    <property type="evidence" value="ECO:0007669"/>
    <property type="project" value="InterPro"/>
</dbReference>
<dbReference type="GO" id="GO:0005509">
    <property type="term" value="F:calcium ion binding"/>
    <property type="evidence" value="ECO:0007669"/>
    <property type="project" value="InterPro"/>
</dbReference>
<dbReference type="GO" id="GO:0005783">
    <property type="term" value="C:endoplasmic reticulum"/>
    <property type="evidence" value="ECO:0007669"/>
    <property type="project" value="TreeGrafter"/>
</dbReference>
<evidence type="ECO:0000256" key="2">
    <source>
        <dbReference type="ARBA" id="ARBA00004922"/>
    </source>
</evidence>
<keyword evidence="5 8" id="KW-1015">Disulfide bond</keyword>
<dbReference type="AlphaFoldDB" id="A0A7S4AA36"/>
<proteinExistence type="inferred from homology"/>
<sequence length="623" mass="70682">MSALSRRRGTKTSKRNLVPFAVGGVALLVIGFVGFALIGFVSNGGGLENAKGITDPSSVKKATRDITNKVISSLRKRKVKTKPKDRKTPNNIKEAKQYFMEHEVEIGTSGAFPYYPTSPKVAEDHDFTTWTAPGGKRFEEYKQGDSPYEYSPNESDVLARSRRYHVKKAMEHAWGGYEKYAFGQDELLPVSKGAKEKWGGFGTTLVDSLDTLWLMGMKEEFYRARDWVKTGLNHNIDRDCSVFETTIRSLGGLLSAYDWSQDEAFLDQAKDLGARLFKAFDTTTGFPTQAVNMRTGGKASAGWLGRNIILSEFTSVQLEFRNLARFSGNRDYKTKTEKIFEVLQKMNVKDGIYPIYIRPEGTDVVAGNDKITFGAMGDSCYEYLLKMWIQGGKTEQRYRKMYDKAIQGMHDKLLAVSMPSELVFIADKNNGRMDYKMDHLVCFMGGLLALGAYTDPLGLDSPRAQRDLKTGKALTYTCYQMYARMETGISPEYVQFSEGYDFVAGANHYLLRPETVESFFILYQLTGDPVYREWGWEVFQSIERYCKTQVGYGELSNVRNVDMAPRNSMESFFLAETIKYLYLLFDPETPIDLLHKHVFNTEAHPTRIFPVMDQDGTMDLLKQ</sequence>
<feature type="disulfide bond" evidence="8">
    <location>
        <begin position="442"/>
        <end position="478"/>
    </location>
</feature>
<evidence type="ECO:0000256" key="7">
    <source>
        <dbReference type="PIRSR" id="PIRSR601382-2"/>
    </source>
</evidence>
<evidence type="ECO:0000256" key="4">
    <source>
        <dbReference type="ARBA" id="ARBA00022801"/>
    </source>
</evidence>
<dbReference type="GO" id="GO:0000139">
    <property type="term" value="C:Golgi membrane"/>
    <property type="evidence" value="ECO:0007669"/>
    <property type="project" value="TreeGrafter"/>
</dbReference>
<comment type="pathway">
    <text evidence="2">Protein modification; protein glycosylation.</text>
</comment>
<dbReference type="SUPFAM" id="SSF48225">
    <property type="entry name" value="Seven-hairpin glycosidases"/>
    <property type="match status" value="1"/>
</dbReference>
<keyword evidence="4 9" id="KW-0378">Hydrolase</keyword>
<comment type="similarity">
    <text evidence="3 9">Belongs to the glycosyl hydrolase 47 family.</text>
</comment>
<feature type="active site" description="Proton donor" evidence="6">
    <location>
        <position position="244"/>
    </location>
</feature>
<dbReference type="PANTHER" id="PTHR11742">
    <property type="entry name" value="MANNOSYL-OLIGOSACCHARIDE ALPHA-1,2-MANNOSIDASE-RELATED"/>
    <property type="match status" value="1"/>
</dbReference>
<keyword evidence="9" id="KW-0326">Glycosidase</keyword>
<dbReference type="EMBL" id="HBIX01001529">
    <property type="protein sequence ID" value="CAE0708419.1"/>
    <property type="molecule type" value="Transcribed_RNA"/>
</dbReference>
<comment type="cofactor">
    <cofactor evidence="1 7">
        <name>Ca(2+)</name>
        <dbReference type="ChEBI" id="CHEBI:29108"/>
    </cofactor>
</comment>
<evidence type="ECO:0000256" key="9">
    <source>
        <dbReference type="RuleBase" id="RU361193"/>
    </source>
</evidence>
<dbReference type="Gene3D" id="1.50.10.10">
    <property type="match status" value="1"/>
</dbReference>
<evidence type="ECO:0000256" key="3">
    <source>
        <dbReference type="ARBA" id="ARBA00007658"/>
    </source>
</evidence>
<evidence type="ECO:0000313" key="11">
    <source>
        <dbReference type="EMBL" id="CAE0708419.1"/>
    </source>
</evidence>
<feature type="active site" evidence="6">
    <location>
        <position position="378"/>
    </location>
</feature>
<feature type="binding site" evidence="7">
    <location>
        <position position="601"/>
    </location>
    <ligand>
        <name>Ca(2+)</name>
        <dbReference type="ChEBI" id="CHEBI:29108"/>
    </ligand>
</feature>
<name>A0A7S4AA36_9STRA</name>
<keyword evidence="10" id="KW-1133">Transmembrane helix</keyword>
<evidence type="ECO:0000256" key="5">
    <source>
        <dbReference type="ARBA" id="ARBA00023157"/>
    </source>
</evidence>
<dbReference type="InterPro" id="IPR001382">
    <property type="entry name" value="Glyco_hydro_47"/>
</dbReference>
<dbReference type="PANTHER" id="PTHR11742:SF6">
    <property type="entry name" value="MANNOSYL-OLIGOSACCHARIDE ALPHA-1,2-MANNOSIDASE IA-RELATED"/>
    <property type="match status" value="1"/>
</dbReference>
<feature type="active site" evidence="6">
    <location>
        <position position="514"/>
    </location>
</feature>
<gene>
    <name evidence="11" type="ORF">PAUS00366_LOCUS1139</name>
</gene>
<reference evidence="11" key="1">
    <citation type="submission" date="2021-01" db="EMBL/GenBank/DDBJ databases">
        <authorList>
            <person name="Corre E."/>
            <person name="Pelletier E."/>
            <person name="Niang G."/>
            <person name="Scheremetjew M."/>
            <person name="Finn R."/>
            <person name="Kale V."/>
            <person name="Holt S."/>
            <person name="Cochrane G."/>
            <person name="Meng A."/>
            <person name="Brown T."/>
            <person name="Cohen L."/>
        </authorList>
    </citation>
    <scope>NUCLEOTIDE SEQUENCE</scope>
    <source>
        <strain evidence="11">10249 10 AB</strain>
    </source>
</reference>
<keyword evidence="10" id="KW-0812">Transmembrane</keyword>
<dbReference type="PRINTS" id="PR00747">
    <property type="entry name" value="GLYHDRLASE47"/>
</dbReference>
<feature type="active site" description="Proton donor" evidence="6">
    <location>
        <position position="492"/>
    </location>
</feature>
<dbReference type="Pfam" id="PF01532">
    <property type="entry name" value="Glyco_hydro_47"/>
    <property type="match status" value="1"/>
</dbReference>